<dbReference type="Proteomes" id="UP000599391">
    <property type="component" value="Unassembled WGS sequence"/>
</dbReference>
<reference evidence="1 2" key="1">
    <citation type="journal article" date="2021" name="Int. J. Syst. Evol. Microbiol.">
        <title>Amazonocrinis nigriterrae gen. nov., sp. nov., Atlanticothrix silvestris gen. nov., sp. nov. and Dendronalium phyllosphericum gen. nov., sp. nov., nostocacean cyanobacteria from Brazilian environments.</title>
        <authorList>
            <person name="Alvarenga D.O."/>
            <person name="Andreote A.P.D."/>
            <person name="Branco L.H.Z."/>
            <person name="Delbaje E."/>
            <person name="Cruz R.B."/>
            <person name="Varani A.M."/>
            <person name="Fiore M.F."/>
        </authorList>
    </citation>
    <scope>NUCLEOTIDE SEQUENCE [LARGE SCALE GENOMIC DNA]</scope>
    <source>
        <strain evidence="1 2">CENA357</strain>
    </source>
</reference>
<proteinExistence type="predicted"/>
<evidence type="ECO:0000313" key="2">
    <source>
        <dbReference type="Proteomes" id="UP000599391"/>
    </source>
</evidence>
<sequence>MARILICDFHFSDVETFLHDLAPAPAKSVLGGFPYARVLSIHDGINRKETQFFGIGSNHDNNYNSVDNSDKVSIWA</sequence>
<gene>
    <name evidence="1" type="ORF">I8751_01820</name>
</gene>
<organism evidence="1 2">
    <name type="scientific">Atlanticothrix silvestris CENA357</name>
    <dbReference type="NCBI Taxonomy" id="1725252"/>
    <lineage>
        <taxon>Bacteria</taxon>
        <taxon>Bacillati</taxon>
        <taxon>Cyanobacteriota</taxon>
        <taxon>Cyanophyceae</taxon>
        <taxon>Nostocales</taxon>
        <taxon>Nodulariaceae</taxon>
        <taxon>Atlanticothrix</taxon>
        <taxon>Atlanticothrix silvestris</taxon>
    </lineage>
</organism>
<comment type="caution">
    <text evidence="1">The sequence shown here is derived from an EMBL/GenBank/DDBJ whole genome shotgun (WGS) entry which is preliminary data.</text>
</comment>
<dbReference type="EMBL" id="JAECZB010000002">
    <property type="protein sequence ID" value="MBH8551144.1"/>
    <property type="molecule type" value="Genomic_DNA"/>
</dbReference>
<name>A0A8J7H692_9CYAN</name>
<dbReference type="RefSeq" id="WP_214437452.1">
    <property type="nucleotide sequence ID" value="NZ_JAECZB010000002.1"/>
</dbReference>
<accession>A0A8J7H692</accession>
<protein>
    <submittedName>
        <fullName evidence="1">Uncharacterized protein</fullName>
    </submittedName>
</protein>
<dbReference type="AlphaFoldDB" id="A0A8J7H692"/>
<keyword evidence="2" id="KW-1185">Reference proteome</keyword>
<evidence type="ECO:0000313" key="1">
    <source>
        <dbReference type="EMBL" id="MBH8551144.1"/>
    </source>
</evidence>